<feature type="transmembrane region" description="Helical" evidence="1">
    <location>
        <begin position="20"/>
        <end position="38"/>
    </location>
</feature>
<organism evidence="2 3">
    <name type="scientific">Clostridium oceanicum</name>
    <dbReference type="NCBI Taxonomy" id="1543"/>
    <lineage>
        <taxon>Bacteria</taxon>
        <taxon>Bacillati</taxon>
        <taxon>Bacillota</taxon>
        <taxon>Clostridia</taxon>
        <taxon>Eubacteriales</taxon>
        <taxon>Clostridiaceae</taxon>
        <taxon>Clostridium</taxon>
    </lineage>
</organism>
<sequence length="340" mass="38818">MGILKTEFTKKIKIKSNKILMVFFIFMTVGCMFFKPTLETENFHIDKQYKKVIDTRSTGVIANQKFQKKIDSLKKIADSNVESMAKSAKEQLKDKKSNGYKDILFWQVFNSRINNPLMMVYFLAFIIMMFCTIYTDEVVSGVDNLILSSKNKFKVLNSKLLLGVLIPSIIYIIYLISQFVQLTFKYGTPQNGNLQAFRILQPQTLLDGSISIKNFILIKVGFILFLLITFSLICVLCSFLSKTSLKAISLIAAVFVSFKVIPYMSFLPKKIIYMFGSFNFPDLFLPEFSAKPPYIYQNSFYVSFLGISTSTFNMILAILTILFLITIIAIKASAKRLTAK</sequence>
<feature type="transmembrane region" description="Helical" evidence="1">
    <location>
        <begin position="247"/>
        <end position="266"/>
    </location>
</feature>
<keyword evidence="1" id="KW-0812">Transmembrane</keyword>
<keyword evidence="1" id="KW-0472">Membrane</keyword>
<accession>A0ABN1JDB9</accession>
<feature type="transmembrane region" description="Helical" evidence="1">
    <location>
        <begin position="300"/>
        <end position="330"/>
    </location>
</feature>
<dbReference type="Proteomes" id="UP001501510">
    <property type="component" value="Unassembled WGS sequence"/>
</dbReference>
<dbReference type="EMBL" id="BAAACG010000006">
    <property type="protein sequence ID" value="GAA0736583.1"/>
    <property type="molecule type" value="Genomic_DNA"/>
</dbReference>
<protein>
    <submittedName>
        <fullName evidence="2">ABC transporter permease</fullName>
    </submittedName>
</protein>
<feature type="transmembrane region" description="Helical" evidence="1">
    <location>
        <begin position="216"/>
        <end position="240"/>
    </location>
</feature>
<feature type="transmembrane region" description="Helical" evidence="1">
    <location>
        <begin position="118"/>
        <end position="139"/>
    </location>
</feature>
<comment type="caution">
    <text evidence="2">The sequence shown here is derived from an EMBL/GenBank/DDBJ whole genome shotgun (WGS) entry which is preliminary data.</text>
</comment>
<feature type="transmembrane region" description="Helical" evidence="1">
    <location>
        <begin position="160"/>
        <end position="180"/>
    </location>
</feature>
<gene>
    <name evidence="2" type="ORF">GCM10008906_11760</name>
</gene>
<dbReference type="PANTHER" id="PTHR37305:SF1">
    <property type="entry name" value="MEMBRANE PROTEIN"/>
    <property type="match status" value="1"/>
</dbReference>
<dbReference type="PROSITE" id="PS51257">
    <property type="entry name" value="PROKAR_LIPOPROTEIN"/>
    <property type="match status" value="1"/>
</dbReference>
<name>A0ABN1JDB9_9CLOT</name>
<keyword evidence="1" id="KW-1133">Transmembrane helix</keyword>
<evidence type="ECO:0000313" key="3">
    <source>
        <dbReference type="Proteomes" id="UP001501510"/>
    </source>
</evidence>
<proteinExistence type="predicted"/>
<keyword evidence="3" id="KW-1185">Reference proteome</keyword>
<evidence type="ECO:0000313" key="2">
    <source>
        <dbReference type="EMBL" id="GAA0736583.1"/>
    </source>
</evidence>
<dbReference type="RefSeq" id="WP_343759798.1">
    <property type="nucleotide sequence ID" value="NZ_BAAACG010000006.1"/>
</dbReference>
<dbReference type="PANTHER" id="PTHR37305">
    <property type="entry name" value="INTEGRAL MEMBRANE PROTEIN-RELATED"/>
    <property type="match status" value="1"/>
</dbReference>
<reference evidence="2 3" key="1">
    <citation type="journal article" date="2019" name="Int. J. Syst. Evol. Microbiol.">
        <title>The Global Catalogue of Microorganisms (GCM) 10K type strain sequencing project: providing services to taxonomists for standard genome sequencing and annotation.</title>
        <authorList>
            <consortium name="The Broad Institute Genomics Platform"/>
            <consortium name="The Broad Institute Genome Sequencing Center for Infectious Disease"/>
            <person name="Wu L."/>
            <person name="Ma J."/>
        </authorList>
    </citation>
    <scope>NUCLEOTIDE SEQUENCE [LARGE SCALE GENOMIC DNA]</scope>
    <source>
        <strain evidence="2 3">JCM 1407</strain>
    </source>
</reference>
<evidence type="ECO:0000256" key="1">
    <source>
        <dbReference type="SAM" id="Phobius"/>
    </source>
</evidence>